<sequence>ERIIEKQREKDPSVKAVHKINKKFAIISVIAGLIMIAVAINPFFPFFTFMKWMFIILGAFLLILSIYGFYL</sequence>
<keyword evidence="1" id="KW-0812">Transmembrane</keyword>
<keyword evidence="1" id="KW-1133">Transmembrane helix</keyword>
<feature type="transmembrane region" description="Helical" evidence="1">
    <location>
        <begin position="24"/>
        <end position="44"/>
    </location>
</feature>
<name>X1EVC5_9ZZZZ</name>
<dbReference type="AlphaFoldDB" id="X1EVC5"/>
<reference evidence="2" key="1">
    <citation type="journal article" date="2014" name="Front. Microbiol.">
        <title>High frequency of phylogenetically diverse reductive dehalogenase-homologous genes in deep subseafloor sedimentary metagenomes.</title>
        <authorList>
            <person name="Kawai M."/>
            <person name="Futagami T."/>
            <person name="Toyoda A."/>
            <person name="Takaki Y."/>
            <person name="Nishi S."/>
            <person name="Hori S."/>
            <person name="Arai W."/>
            <person name="Tsubouchi T."/>
            <person name="Morono Y."/>
            <person name="Uchiyama I."/>
            <person name="Ito T."/>
            <person name="Fujiyama A."/>
            <person name="Inagaki F."/>
            <person name="Takami H."/>
        </authorList>
    </citation>
    <scope>NUCLEOTIDE SEQUENCE</scope>
    <source>
        <strain evidence="2">Expedition CK06-06</strain>
    </source>
</reference>
<protein>
    <submittedName>
        <fullName evidence="2">Uncharacterized protein</fullName>
    </submittedName>
</protein>
<feature type="transmembrane region" description="Helical" evidence="1">
    <location>
        <begin position="50"/>
        <end position="70"/>
    </location>
</feature>
<proteinExistence type="predicted"/>
<feature type="non-terminal residue" evidence="2">
    <location>
        <position position="71"/>
    </location>
</feature>
<accession>X1EVC5</accession>
<evidence type="ECO:0000256" key="1">
    <source>
        <dbReference type="SAM" id="Phobius"/>
    </source>
</evidence>
<feature type="non-terminal residue" evidence="2">
    <location>
        <position position="1"/>
    </location>
</feature>
<comment type="caution">
    <text evidence="2">The sequence shown here is derived from an EMBL/GenBank/DDBJ whole genome shotgun (WGS) entry which is preliminary data.</text>
</comment>
<evidence type="ECO:0000313" key="2">
    <source>
        <dbReference type="EMBL" id="GAH24265.1"/>
    </source>
</evidence>
<dbReference type="EMBL" id="BART01041242">
    <property type="protein sequence ID" value="GAH24265.1"/>
    <property type="molecule type" value="Genomic_DNA"/>
</dbReference>
<gene>
    <name evidence="2" type="ORF">S01H4_66519</name>
</gene>
<organism evidence="2">
    <name type="scientific">marine sediment metagenome</name>
    <dbReference type="NCBI Taxonomy" id="412755"/>
    <lineage>
        <taxon>unclassified sequences</taxon>
        <taxon>metagenomes</taxon>
        <taxon>ecological metagenomes</taxon>
    </lineage>
</organism>
<keyword evidence="1" id="KW-0472">Membrane</keyword>